<dbReference type="AlphaFoldDB" id="A0A6P9BA31"/>
<evidence type="ECO:0000256" key="5">
    <source>
        <dbReference type="SAM" id="Coils"/>
    </source>
</evidence>
<dbReference type="InParanoid" id="A0A6P9BA31"/>
<dbReference type="InterPro" id="IPR003054">
    <property type="entry name" value="Keratin_II"/>
</dbReference>
<feature type="region of interest" description="Disordered" evidence="6">
    <location>
        <begin position="1"/>
        <end position="24"/>
    </location>
</feature>
<dbReference type="PANTHER" id="PTHR45616:SF69">
    <property type="entry name" value="IF ROD DOMAIN-CONTAINING PROTEIN-RELATED"/>
    <property type="match status" value="1"/>
</dbReference>
<accession>A0A6P9BA31</accession>
<dbReference type="GeneID" id="117662711"/>
<dbReference type="PANTHER" id="PTHR45616">
    <property type="entry name" value="GATA-TYPE DOMAIN-CONTAINING PROTEIN"/>
    <property type="match status" value="1"/>
</dbReference>
<dbReference type="KEGG" id="pgut:117662711"/>
<dbReference type="InterPro" id="IPR032444">
    <property type="entry name" value="Keratin_2_head"/>
</dbReference>
<feature type="coiled-coil region" evidence="5">
    <location>
        <begin position="372"/>
        <end position="452"/>
    </location>
</feature>
<dbReference type="PROSITE" id="PS00226">
    <property type="entry name" value="IF_ROD_1"/>
    <property type="match status" value="1"/>
</dbReference>
<dbReference type="Pfam" id="PF00038">
    <property type="entry name" value="Filament"/>
    <property type="match status" value="1"/>
</dbReference>
<dbReference type="Gene3D" id="1.20.5.500">
    <property type="entry name" value="Single helix bin"/>
    <property type="match status" value="1"/>
</dbReference>
<dbReference type="GO" id="GO:0030280">
    <property type="term" value="F:structural constituent of skin epidermis"/>
    <property type="evidence" value="ECO:0007669"/>
    <property type="project" value="TreeGrafter"/>
</dbReference>
<dbReference type="FunFam" id="1.20.5.500:FF:000001">
    <property type="entry name" value="Type II keratin 23"/>
    <property type="match status" value="1"/>
</dbReference>
<dbReference type="FunFam" id="1.20.5.170:FF:000004">
    <property type="entry name" value="Keratin, type II cytoskeletal 5"/>
    <property type="match status" value="1"/>
</dbReference>
<organism evidence="8 9">
    <name type="scientific">Pantherophis guttatus</name>
    <name type="common">Corn snake</name>
    <name type="synonym">Elaphe guttata</name>
    <dbReference type="NCBI Taxonomy" id="94885"/>
    <lineage>
        <taxon>Eukaryota</taxon>
        <taxon>Metazoa</taxon>
        <taxon>Chordata</taxon>
        <taxon>Craniata</taxon>
        <taxon>Vertebrata</taxon>
        <taxon>Euteleostomi</taxon>
        <taxon>Lepidosauria</taxon>
        <taxon>Squamata</taxon>
        <taxon>Bifurcata</taxon>
        <taxon>Unidentata</taxon>
        <taxon>Episquamata</taxon>
        <taxon>Toxicofera</taxon>
        <taxon>Serpentes</taxon>
        <taxon>Colubroidea</taxon>
        <taxon>Colubridae</taxon>
        <taxon>Colubrinae</taxon>
        <taxon>Pantherophis</taxon>
    </lineage>
</organism>
<dbReference type="Gene3D" id="1.20.5.170">
    <property type="match status" value="1"/>
</dbReference>
<feature type="compositionally biased region" description="Low complexity" evidence="6">
    <location>
        <begin position="14"/>
        <end position="24"/>
    </location>
</feature>
<dbReference type="GO" id="GO:0045109">
    <property type="term" value="P:intermediate filament organization"/>
    <property type="evidence" value="ECO:0007669"/>
    <property type="project" value="TreeGrafter"/>
</dbReference>
<feature type="coiled-coil region" evidence="5">
    <location>
        <begin position="230"/>
        <end position="264"/>
    </location>
</feature>
<dbReference type="OMA" id="FMHKIEL"/>
<dbReference type="Pfam" id="PF16208">
    <property type="entry name" value="Keratin_2_head"/>
    <property type="match status" value="1"/>
</dbReference>
<keyword evidence="2 5" id="KW-0175">Coiled coil</keyword>
<name>A0A6P9BA31_PANGU</name>
<proteinExistence type="inferred from homology"/>
<dbReference type="InterPro" id="IPR039008">
    <property type="entry name" value="IF_rod_dom"/>
</dbReference>
<dbReference type="SUPFAM" id="SSF64593">
    <property type="entry name" value="Intermediate filament protein, coiled coil region"/>
    <property type="match status" value="3"/>
</dbReference>
<comment type="similarity">
    <text evidence="3 4">Belongs to the intermediate filament family.</text>
</comment>
<feature type="domain" description="IF rod" evidence="7">
    <location>
        <begin position="161"/>
        <end position="474"/>
    </location>
</feature>
<dbReference type="PRINTS" id="PR01276">
    <property type="entry name" value="TYPE2KERATIN"/>
</dbReference>
<dbReference type="GO" id="GO:0031424">
    <property type="term" value="P:keratinization"/>
    <property type="evidence" value="ECO:0007669"/>
    <property type="project" value="TreeGrafter"/>
</dbReference>
<sequence>MNRQFSSRSGGGIRTSRGYTSSTTVIPSGTKASFSSVSLSRGVKGSAGFGGGFGSRSLYNLGGSKRISFGISHGGIGGGFGSGLGYGGGGRGGFSSGYGYGAGAGGFGLGLGVGVGGYDGGLRMGSMVPPGGIQKVTINPNLLSPLHLEIDPEIQKVRQQEREQIKTLNNKFASFIDKVRFLEQQNKVLETKWNLLQQHGSSAPKFNLEALFEDYIFNLRRRLDQLMSDRAKLDGDLRNIQDLVEDYRRKYEEEINRRTAAENDFVGIKKDVDVSFMQKVEHQSKSDRLSDEINFLRALYEAELNQIRGQISDTNVVLQMDNNRDLDLNSIIAEVKAQYEDIANRSRAEAEAWYQTKFQELQTTAVSHGDDLKNTKNEIVELNRIVQRLRAEIDSVKKQIVNLQRSLADAEQRGESALKDARGKLSELQVALQNSKDELARLLRDYQELMNVKLALDIEIATYRTLLEGEESRMSGELTAPVSMSVVSNTSTMSGGGRVSSGGFGLGIGGGGGGSVSGGSLSLTRGGVSSGGFGISSGVTTGGSSYSTGSYGGGIGVGGVGVGGVGVGGGSSSMKYVSTTTSSSSRKVVR</sequence>
<keyword evidence="1 4" id="KW-0403">Intermediate filament</keyword>
<evidence type="ECO:0000256" key="4">
    <source>
        <dbReference type="RuleBase" id="RU000685"/>
    </source>
</evidence>
<dbReference type="GO" id="GO:0045095">
    <property type="term" value="C:keratin filament"/>
    <property type="evidence" value="ECO:0007669"/>
    <property type="project" value="InterPro"/>
</dbReference>
<dbReference type="Proteomes" id="UP001652622">
    <property type="component" value="Unplaced"/>
</dbReference>
<dbReference type="SMART" id="SM01391">
    <property type="entry name" value="Filament"/>
    <property type="match status" value="1"/>
</dbReference>
<dbReference type="RefSeq" id="XP_034268142.1">
    <property type="nucleotide sequence ID" value="XM_034412251.2"/>
</dbReference>
<evidence type="ECO:0000259" key="7">
    <source>
        <dbReference type="PROSITE" id="PS51842"/>
    </source>
</evidence>
<dbReference type="GO" id="GO:0005615">
    <property type="term" value="C:extracellular space"/>
    <property type="evidence" value="ECO:0007669"/>
    <property type="project" value="TreeGrafter"/>
</dbReference>
<evidence type="ECO:0000313" key="8">
    <source>
        <dbReference type="Proteomes" id="UP001652622"/>
    </source>
</evidence>
<protein>
    <submittedName>
        <fullName evidence="9">Keratin, type II cytoskeletal 6B-like</fullName>
    </submittedName>
</protein>
<evidence type="ECO:0000256" key="2">
    <source>
        <dbReference type="ARBA" id="ARBA00023054"/>
    </source>
</evidence>
<dbReference type="PROSITE" id="PS51842">
    <property type="entry name" value="IF_ROD_2"/>
    <property type="match status" value="1"/>
</dbReference>
<dbReference type="FunFam" id="1.20.5.1160:FF:000001">
    <property type="entry name" value="Keratin type II"/>
    <property type="match status" value="1"/>
</dbReference>
<dbReference type="Gene3D" id="1.20.5.1160">
    <property type="entry name" value="Vasodilator-stimulated phosphoprotein"/>
    <property type="match status" value="1"/>
</dbReference>
<reference evidence="9" key="1">
    <citation type="submission" date="2025-08" db="UniProtKB">
        <authorList>
            <consortium name="RefSeq"/>
        </authorList>
    </citation>
    <scope>IDENTIFICATION</scope>
    <source>
        <tissue evidence="9">Blood</tissue>
    </source>
</reference>
<evidence type="ECO:0000256" key="3">
    <source>
        <dbReference type="ARBA" id="ARBA00061646"/>
    </source>
</evidence>
<keyword evidence="8" id="KW-1185">Reference proteome</keyword>
<evidence type="ECO:0000256" key="6">
    <source>
        <dbReference type="SAM" id="MobiDB-lite"/>
    </source>
</evidence>
<evidence type="ECO:0000313" key="9">
    <source>
        <dbReference type="RefSeq" id="XP_034268142.1"/>
    </source>
</evidence>
<evidence type="ECO:0000256" key="1">
    <source>
        <dbReference type="ARBA" id="ARBA00022754"/>
    </source>
</evidence>
<dbReference type="InterPro" id="IPR018039">
    <property type="entry name" value="IF_conserved"/>
</dbReference>
<gene>
    <name evidence="9" type="primary">LOC117662711</name>
</gene>